<dbReference type="InterPro" id="IPR008422">
    <property type="entry name" value="KN_HD"/>
</dbReference>
<dbReference type="AlphaFoldDB" id="A0A8X6Q1R7"/>
<evidence type="ECO:0000256" key="4">
    <source>
        <dbReference type="ARBA" id="ARBA00023155"/>
    </source>
</evidence>
<comment type="subcellular location">
    <subcellularLocation>
        <location evidence="1 8">Nucleus</location>
    </subcellularLocation>
</comment>
<accession>A0A8X6Q1R7</accession>
<dbReference type="CDD" id="cd00086">
    <property type="entry name" value="homeodomain"/>
    <property type="match status" value="1"/>
</dbReference>
<dbReference type="SUPFAM" id="SSF46689">
    <property type="entry name" value="Homeodomain-like"/>
    <property type="match status" value="1"/>
</dbReference>
<comment type="caution">
    <text evidence="11">The sequence shown here is derived from an EMBL/GenBank/DDBJ whole genome shotgun (WGS) entry which is preliminary data.</text>
</comment>
<dbReference type="Pfam" id="PF05920">
    <property type="entry name" value="Homeobox_KN"/>
    <property type="match status" value="1"/>
</dbReference>
<dbReference type="EMBL" id="BMAW01121776">
    <property type="protein sequence ID" value="GFT95576.1"/>
    <property type="molecule type" value="Genomic_DNA"/>
</dbReference>
<feature type="compositionally biased region" description="Polar residues" evidence="9">
    <location>
        <begin position="202"/>
        <end position="217"/>
    </location>
</feature>
<dbReference type="GO" id="GO:0005634">
    <property type="term" value="C:nucleus"/>
    <property type="evidence" value="ECO:0007669"/>
    <property type="project" value="UniProtKB-SubCell"/>
</dbReference>
<evidence type="ECO:0000313" key="12">
    <source>
        <dbReference type="Proteomes" id="UP000887013"/>
    </source>
</evidence>
<evidence type="ECO:0000256" key="8">
    <source>
        <dbReference type="PROSITE-ProRule" id="PRU00108"/>
    </source>
</evidence>
<sequence>MSYPRPKPRLTIDPRRKRRGNLPKESKKILFSWLFEHRYHPYPSEKEKDKLAESAKLTHLQVSNWFINARRRILPDIIIQEGSDPSKYTLTRKNDNSSDITNRSNVSNQYRSSNMNQLLDRIWKVEPNSEDSYNSNSSQISSPKDARAMKFTSNGQRTFKQDLLNLPPSETGRQSSMNGEIFHPESSDFWSASYSLKEESPPKQTSINSTKETCPSFNTPPVTPPSSVDDPCFLLHLLSDVASKFERLEEPNS</sequence>
<evidence type="ECO:0000313" key="11">
    <source>
        <dbReference type="EMBL" id="GFT95576.1"/>
    </source>
</evidence>
<feature type="DNA-binding region" description="Homeobox" evidence="8">
    <location>
        <begin position="15"/>
        <end position="77"/>
    </location>
</feature>
<dbReference type="InterPro" id="IPR050224">
    <property type="entry name" value="TALE_homeobox"/>
</dbReference>
<dbReference type="Gene3D" id="1.10.10.60">
    <property type="entry name" value="Homeodomain-like"/>
    <property type="match status" value="1"/>
</dbReference>
<feature type="region of interest" description="Disordered" evidence="9">
    <location>
        <begin position="1"/>
        <end position="21"/>
    </location>
</feature>
<feature type="region of interest" description="Disordered" evidence="9">
    <location>
        <begin position="86"/>
        <end position="107"/>
    </location>
</feature>
<feature type="region of interest" description="Disordered" evidence="9">
    <location>
        <begin position="194"/>
        <end position="225"/>
    </location>
</feature>
<dbReference type="SMART" id="SM00389">
    <property type="entry name" value="HOX"/>
    <property type="match status" value="1"/>
</dbReference>
<keyword evidence="2" id="KW-0805">Transcription regulation</keyword>
<dbReference type="OrthoDB" id="10056939at2759"/>
<keyword evidence="6 8" id="KW-0539">Nucleus</keyword>
<dbReference type="Proteomes" id="UP000887013">
    <property type="component" value="Unassembled WGS sequence"/>
</dbReference>
<comment type="similarity">
    <text evidence="7">Belongs to the TALE/TGIF homeobox family.</text>
</comment>
<keyword evidence="5" id="KW-0804">Transcription</keyword>
<dbReference type="PROSITE" id="PS50071">
    <property type="entry name" value="HOMEOBOX_2"/>
    <property type="match status" value="1"/>
</dbReference>
<feature type="domain" description="Homeobox" evidence="10">
    <location>
        <begin position="13"/>
        <end position="76"/>
    </location>
</feature>
<dbReference type="GO" id="GO:0048646">
    <property type="term" value="P:anatomical structure formation involved in morphogenesis"/>
    <property type="evidence" value="ECO:0007669"/>
    <property type="project" value="UniProtKB-ARBA"/>
</dbReference>
<dbReference type="GO" id="GO:0001654">
    <property type="term" value="P:eye development"/>
    <property type="evidence" value="ECO:0007669"/>
    <property type="project" value="UniProtKB-ARBA"/>
</dbReference>
<evidence type="ECO:0000256" key="1">
    <source>
        <dbReference type="ARBA" id="ARBA00004123"/>
    </source>
</evidence>
<keyword evidence="3 8" id="KW-0238">DNA-binding</keyword>
<protein>
    <submittedName>
        <fullName evidence="11">Homeobox protein TGIF2</fullName>
    </submittedName>
</protein>
<evidence type="ECO:0000256" key="5">
    <source>
        <dbReference type="ARBA" id="ARBA00023163"/>
    </source>
</evidence>
<evidence type="ECO:0000256" key="9">
    <source>
        <dbReference type="SAM" id="MobiDB-lite"/>
    </source>
</evidence>
<name>A0A8X6Q1R7_NEPPI</name>
<organism evidence="11 12">
    <name type="scientific">Nephila pilipes</name>
    <name type="common">Giant wood spider</name>
    <name type="synonym">Nephila maculata</name>
    <dbReference type="NCBI Taxonomy" id="299642"/>
    <lineage>
        <taxon>Eukaryota</taxon>
        <taxon>Metazoa</taxon>
        <taxon>Ecdysozoa</taxon>
        <taxon>Arthropoda</taxon>
        <taxon>Chelicerata</taxon>
        <taxon>Arachnida</taxon>
        <taxon>Araneae</taxon>
        <taxon>Araneomorphae</taxon>
        <taxon>Entelegynae</taxon>
        <taxon>Araneoidea</taxon>
        <taxon>Nephilidae</taxon>
        <taxon>Nephila</taxon>
    </lineage>
</organism>
<evidence type="ECO:0000256" key="6">
    <source>
        <dbReference type="ARBA" id="ARBA00023242"/>
    </source>
</evidence>
<proteinExistence type="inferred from homology"/>
<gene>
    <name evidence="11" type="primary">Tgif2</name>
    <name evidence="11" type="ORF">NPIL_209511</name>
</gene>
<keyword evidence="12" id="KW-1185">Reference proteome</keyword>
<evidence type="ECO:0000256" key="7">
    <source>
        <dbReference type="ARBA" id="ARBA00038021"/>
    </source>
</evidence>
<dbReference type="PANTHER" id="PTHR11850">
    <property type="entry name" value="HOMEOBOX PROTEIN TRANSCRIPTION FACTORS"/>
    <property type="match status" value="1"/>
</dbReference>
<dbReference type="GO" id="GO:0000987">
    <property type="term" value="F:cis-regulatory region sequence-specific DNA binding"/>
    <property type="evidence" value="ECO:0007669"/>
    <property type="project" value="UniProtKB-ARBA"/>
</dbReference>
<dbReference type="InterPro" id="IPR009057">
    <property type="entry name" value="Homeodomain-like_sf"/>
</dbReference>
<evidence type="ECO:0000259" key="10">
    <source>
        <dbReference type="PROSITE" id="PS50071"/>
    </source>
</evidence>
<dbReference type="FunFam" id="1.10.10.60:FF:000059">
    <property type="entry name" value="TGFB-induced factor homeobox 1"/>
    <property type="match status" value="1"/>
</dbReference>
<evidence type="ECO:0000256" key="2">
    <source>
        <dbReference type="ARBA" id="ARBA00023015"/>
    </source>
</evidence>
<evidence type="ECO:0000256" key="3">
    <source>
        <dbReference type="ARBA" id="ARBA00023125"/>
    </source>
</evidence>
<keyword evidence="4 8" id="KW-0371">Homeobox</keyword>
<reference evidence="11" key="1">
    <citation type="submission" date="2020-08" db="EMBL/GenBank/DDBJ databases">
        <title>Multicomponent nature underlies the extraordinary mechanical properties of spider dragline silk.</title>
        <authorList>
            <person name="Kono N."/>
            <person name="Nakamura H."/>
            <person name="Mori M."/>
            <person name="Yoshida Y."/>
            <person name="Ohtoshi R."/>
            <person name="Malay A.D."/>
            <person name="Moran D.A.P."/>
            <person name="Tomita M."/>
            <person name="Numata K."/>
            <person name="Arakawa K."/>
        </authorList>
    </citation>
    <scope>NUCLEOTIDE SEQUENCE</scope>
</reference>
<dbReference type="GO" id="GO:0006355">
    <property type="term" value="P:regulation of DNA-templated transcription"/>
    <property type="evidence" value="ECO:0007669"/>
    <property type="project" value="InterPro"/>
</dbReference>
<dbReference type="InterPro" id="IPR001356">
    <property type="entry name" value="HD"/>
</dbReference>